<feature type="non-terminal residue" evidence="1">
    <location>
        <position position="1"/>
    </location>
</feature>
<name>A0ABN8P8L2_9CNID</name>
<dbReference type="Proteomes" id="UP001159405">
    <property type="component" value="Unassembled WGS sequence"/>
</dbReference>
<feature type="non-terminal residue" evidence="1">
    <location>
        <position position="187"/>
    </location>
</feature>
<accession>A0ABN8P8L2</accession>
<proteinExistence type="predicted"/>
<sequence>LRTEFPLVEEELLLYSLTYYPMVNAIDSVYHVQFDINDLRNYFYRVTNNLVKGLGIVNGTVHWMYYKESAVEVLNGFKPVLEELLIDSNSVERDRVENLRSVLSKECSKLVESSNSASADVTVVSQDTRSGSEMLDLENIEQKSLDEKNDESTAKLKPGQTFAVMSKEELLKITRQQSSELKALHKR</sequence>
<organism evidence="1 2">
    <name type="scientific">Porites lobata</name>
    <dbReference type="NCBI Taxonomy" id="104759"/>
    <lineage>
        <taxon>Eukaryota</taxon>
        <taxon>Metazoa</taxon>
        <taxon>Cnidaria</taxon>
        <taxon>Anthozoa</taxon>
        <taxon>Hexacorallia</taxon>
        <taxon>Scleractinia</taxon>
        <taxon>Fungiina</taxon>
        <taxon>Poritidae</taxon>
        <taxon>Porites</taxon>
    </lineage>
</organism>
<keyword evidence="2" id="KW-1185">Reference proteome</keyword>
<comment type="caution">
    <text evidence="1">The sequence shown here is derived from an EMBL/GenBank/DDBJ whole genome shotgun (WGS) entry which is preliminary data.</text>
</comment>
<protein>
    <submittedName>
        <fullName evidence="1">Uncharacterized protein</fullName>
    </submittedName>
</protein>
<gene>
    <name evidence="1" type="ORF">PLOB_00039835</name>
</gene>
<dbReference type="EMBL" id="CALNXK010000060">
    <property type="protein sequence ID" value="CAH3137903.1"/>
    <property type="molecule type" value="Genomic_DNA"/>
</dbReference>
<evidence type="ECO:0000313" key="2">
    <source>
        <dbReference type="Proteomes" id="UP001159405"/>
    </source>
</evidence>
<reference evidence="1 2" key="1">
    <citation type="submission" date="2022-05" db="EMBL/GenBank/DDBJ databases">
        <authorList>
            <consortium name="Genoscope - CEA"/>
            <person name="William W."/>
        </authorList>
    </citation>
    <scope>NUCLEOTIDE SEQUENCE [LARGE SCALE GENOMIC DNA]</scope>
</reference>
<evidence type="ECO:0000313" key="1">
    <source>
        <dbReference type="EMBL" id="CAH3137903.1"/>
    </source>
</evidence>